<reference evidence="3" key="1">
    <citation type="submission" date="2016-10" db="EMBL/GenBank/DDBJ databases">
        <authorList>
            <person name="Varghese N."/>
            <person name="Submissions S."/>
        </authorList>
    </citation>
    <scope>NUCLEOTIDE SEQUENCE [LARGE SCALE GENOMIC DNA]</scope>
    <source>
        <strain evidence="3">CGMCC 4.3568</strain>
    </source>
</reference>
<evidence type="ECO:0000256" key="1">
    <source>
        <dbReference type="SAM" id="MobiDB-lite"/>
    </source>
</evidence>
<dbReference type="Proteomes" id="UP000243799">
    <property type="component" value="Unassembled WGS sequence"/>
</dbReference>
<feature type="region of interest" description="Disordered" evidence="1">
    <location>
        <begin position="29"/>
        <end position="61"/>
    </location>
</feature>
<accession>A0A1I1AUW5</accession>
<evidence type="ECO:0000313" key="3">
    <source>
        <dbReference type="Proteomes" id="UP000243799"/>
    </source>
</evidence>
<dbReference type="Pfam" id="PF11387">
    <property type="entry name" value="DUF2795"/>
    <property type="match status" value="1"/>
</dbReference>
<dbReference type="EMBL" id="FOKG01000010">
    <property type="protein sequence ID" value="SFB41831.1"/>
    <property type="molecule type" value="Genomic_DNA"/>
</dbReference>
<evidence type="ECO:0000313" key="2">
    <source>
        <dbReference type="EMBL" id="SFB41831.1"/>
    </source>
</evidence>
<dbReference type="RefSeq" id="WP_091674462.1">
    <property type="nucleotide sequence ID" value="NZ_FOKG01000010.1"/>
</dbReference>
<dbReference type="STRING" id="490629.SAMN05216266_110208"/>
<dbReference type="InterPro" id="IPR021527">
    <property type="entry name" value="DUF2795"/>
</dbReference>
<protein>
    <recommendedName>
        <fullName evidence="4">DUF2795 domain-containing protein</fullName>
    </recommendedName>
</protein>
<dbReference type="AlphaFoldDB" id="A0A1I1AUW5"/>
<keyword evidence="3" id="KW-1185">Reference proteome</keyword>
<sequence>MSQPNPVQLQKFLGGVDYPCSRDDLVQHARSKGAPDDVLQGLQELPDQTYNGPDDVSGAYT</sequence>
<dbReference type="OrthoDB" id="6161020at2"/>
<name>A0A1I1AUW5_9PSEU</name>
<proteinExistence type="predicted"/>
<organism evidence="2 3">
    <name type="scientific">Amycolatopsis marina</name>
    <dbReference type="NCBI Taxonomy" id="490629"/>
    <lineage>
        <taxon>Bacteria</taxon>
        <taxon>Bacillati</taxon>
        <taxon>Actinomycetota</taxon>
        <taxon>Actinomycetes</taxon>
        <taxon>Pseudonocardiales</taxon>
        <taxon>Pseudonocardiaceae</taxon>
        <taxon>Amycolatopsis</taxon>
    </lineage>
</organism>
<evidence type="ECO:0008006" key="4">
    <source>
        <dbReference type="Google" id="ProtNLM"/>
    </source>
</evidence>
<gene>
    <name evidence="2" type="ORF">SAMN05216266_110208</name>
</gene>